<dbReference type="Ensembl" id="ENSECRT00000003331.1">
    <property type="protein sequence ID" value="ENSECRP00000003275.1"/>
    <property type="gene ID" value="ENSECRG00000002249.1"/>
</dbReference>
<evidence type="ECO:0000313" key="3">
    <source>
        <dbReference type="Proteomes" id="UP000694620"/>
    </source>
</evidence>
<dbReference type="SMART" id="SM00034">
    <property type="entry name" value="CLECT"/>
    <property type="match status" value="1"/>
</dbReference>
<protein>
    <recommendedName>
        <fullName evidence="1">C-type lectin domain-containing protein</fullName>
    </recommendedName>
</protein>
<keyword evidence="3" id="KW-1185">Reference proteome</keyword>
<reference evidence="2" key="2">
    <citation type="submission" date="2025-08" db="UniProtKB">
        <authorList>
            <consortium name="Ensembl"/>
        </authorList>
    </citation>
    <scope>IDENTIFICATION</scope>
</reference>
<reference evidence="2" key="1">
    <citation type="submission" date="2021-06" db="EMBL/GenBank/DDBJ databases">
        <authorList>
            <consortium name="Wellcome Sanger Institute Data Sharing"/>
        </authorList>
    </citation>
    <scope>NUCLEOTIDE SEQUENCE [LARGE SCALE GENOMIC DNA]</scope>
</reference>
<dbReference type="InterPro" id="IPR001304">
    <property type="entry name" value="C-type_lectin-like"/>
</dbReference>
<dbReference type="AlphaFoldDB" id="A0A8C4RL11"/>
<dbReference type="PANTHER" id="PTHR45784:SF3">
    <property type="entry name" value="C-TYPE LECTIN DOMAIN FAMILY 4 MEMBER K-LIKE-RELATED"/>
    <property type="match status" value="1"/>
</dbReference>
<dbReference type="Gene3D" id="3.10.100.10">
    <property type="entry name" value="Mannose-Binding Protein A, subunit A"/>
    <property type="match status" value="1"/>
</dbReference>
<organism evidence="2 3">
    <name type="scientific">Erpetoichthys calabaricus</name>
    <name type="common">Rope fish</name>
    <name type="synonym">Calamoichthys calabaricus</name>
    <dbReference type="NCBI Taxonomy" id="27687"/>
    <lineage>
        <taxon>Eukaryota</taxon>
        <taxon>Metazoa</taxon>
        <taxon>Chordata</taxon>
        <taxon>Craniata</taxon>
        <taxon>Vertebrata</taxon>
        <taxon>Euteleostomi</taxon>
        <taxon>Actinopterygii</taxon>
        <taxon>Polypteriformes</taxon>
        <taxon>Polypteridae</taxon>
        <taxon>Erpetoichthys</taxon>
    </lineage>
</organism>
<evidence type="ECO:0000259" key="1">
    <source>
        <dbReference type="PROSITE" id="PS50041"/>
    </source>
</evidence>
<dbReference type="PANTHER" id="PTHR45784">
    <property type="entry name" value="C-TYPE LECTIN DOMAIN FAMILY 20 MEMBER A-RELATED"/>
    <property type="match status" value="1"/>
</dbReference>
<name>A0A8C4RL11_ERPCA</name>
<feature type="domain" description="C-type lectin" evidence="1">
    <location>
        <begin position="17"/>
        <end position="127"/>
    </location>
</feature>
<dbReference type="InterPro" id="IPR016186">
    <property type="entry name" value="C-type_lectin-like/link_sf"/>
</dbReference>
<accession>A0A8C4RL11</accession>
<dbReference type="PROSITE" id="PS50041">
    <property type="entry name" value="C_TYPE_LECTIN_2"/>
    <property type="match status" value="1"/>
</dbReference>
<sequence>GLPSKSWLDPNTLTHALKQKNYTLVTTSAKWDDALTYCKKAGQDLASVVTVQERDKATSLIQRQSQKPLEVWVGLQKKKEWTWSDGSPVNILFLSNLFGFVKDPCGRLTTSGFQVSDCNTKLPFLCQSSEFILSNFFSLLFYFHP</sequence>
<dbReference type="SUPFAM" id="SSF56436">
    <property type="entry name" value="C-type lectin-like"/>
    <property type="match status" value="1"/>
</dbReference>
<dbReference type="Pfam" id="PF00059">
    <property type="entry name" value="Lectin_C"/>
    <property type="match status" value="1"/>
</dbReference>
<dbReference type="InterPro" id="IPR016187">
    <property type="entry name" value="CTDL_fold"/>
</dbReference>
<reference evidence="2" key="3">
    <citation type="submission" date="2025-09" db="UniProtKB">
        <authorList>
            <consortium name="Ensembl"/>
        </authorList>
    </citation>
    <scope>IDENTIFICATION</scope>
</reference>
<evidence type="ECO:0000313" key="2">
    <source>
        <dbReference type="Ensembl" id="ENSECRP00000003275.1"/>
    </source>
</evidence>
<dbReference type="CDD" id="cd00037">
    <property type="entry name" value="CLECT"/>
    <property type="match status" value="1"/>
</dbReference>
<dbReference type="Proteomes" id="UP000694620">
    <property type="component" value="Chromosome 3"/>
</dbReference>
<proteinExistence type="predicted"/>